<protein>
    <submittedName>
        <fullName evidence="1">Uncharacterized protein</fullName>
    </submittedName>
</protein>
<dbReference type="AlphaFoldDB" id="A0A6B0UZJ2"/>
<dbReference type="EMBL" id="GIFC01012525">
    <property type="protein sequence ID" value="MXU94608.1"/>
    <property type="molecule type" value="Transcribed_RNA"/>
</dbReference>
<accession>A0A6B0UZJ2</accession>
<sequence>MDFFAGTFASLLTVSGGPLSTLGDAFSTGGHSPRFLTGGSSSWMNREAPPPFCFPLLRFTLADGPAPPPLLLEHTDLRDRFLFSVRGRQSIELSLSLSTSMSWCFPCPQILSSASWLVTRSTLSAQESAFVFGPSCGVHGVRTPPPEGREDSQLCTSSSCGTAWSK</sequence>
<name>A0A6B0UZJ2_IXORI</name>
<reference evidence="1" key="1">
    <citation type="submission" date="2019-12" db="EMBL/GenBank/DDBJ databases">
        <title>An insight into the sialome of adult female Ixodes ricinus ticks feeding for 6 days.</title>
        <authorList>
            <person name="Perner J."/>
            <person name="Ribeiro J.M.C."/>
        </authorList>
    </citation>
    <scope>NUCLEOTIDE SEQUENCE</scope>
    <source>
        <strain evidence="1">Semi-engorged</strain>
        <tissue evidence="1">Salivary glands</tissue>
    </source>
</reference>
<proteinExistence type="predicted"/>
<evidence type="ECO:0000313" key="1">
    <source>
        <dbReference type="EMBL" id="MXU94608.1"/>
    </source>
</evidence>
<organism evidence="1">
    <name type="scientific">Ixodes ricinus</name>
    <name type="common">Common tick</name>
    <name type="synonym">Acarus ricinus</name>
    <dbReference type="NCBI Taxonomy" id="34613"/>
    <lineage>
        <taxon>Eukaryota</taxon>
        <taxon>Metazoa</taxon>
        <taxon>Ecdysozoa</taxon>
        <taxon>Arthropoda</taxon>
        <taxon>Chelicerata</taxon>
        <taxon>Arachnida</taxon>
        <taxon>Acari</taxon>
        <taxon>Parasitiformes</taxon>
        <taxon>Ixodida</taxon>
        <taxon>Ixodoidea</taxon>
        <taxon>Ixodidae</taxon>
        <taxon>Ixodinae</taxon>
        <taxon>Ixodes</taxon>
    </lineage>
</organism>